<reference evidence="2" key="1">
    <citation type="journal article" date="2017" name="Nature">
        <title>The sunflower genome provides insights into oil metabolism, flowering and Asterid evolution.</title>
        <authorList>
            <person name="Badouin H."/>
            <person name="Gouzy J."/>
            <person name="Grassa C.J."/>
            <person name="Murat F."/>
            <person name="Staton S.E."/>
            <person name="Cottret L."/>
            <person name="Lelandais-Briere C."/>
            <person name="Owens G.L."/>
            <person name="Carrere S."/>
            <person name="Mayjonade B."/>
            <person name="Legrand L."/>
            <person name="Gill N."/>
            <person name="Kane N.C."/>
            <person name="Bowers J.E."/>
            <person name="Hubner S."/>
            <person name="Bellec A."/>
            <person name="Berard A."/>
            <person name="Berges H."/>
            <person name="Blanchet N."/>
            <person name="Boniface M.C."/>
            <person name="Brunel D."/>
            <person name="Catrice O."/>
            <person name="Chaidir N."/>
            <person name="Claudel C."/>
            <person name="Donnadieu C."/>
            <person name="Faraut T."/>
            <person name="Fievet G."/>
            <person name="Helmstetter N."/>
            <person name="King M."/>
            <person name="Knapp S.J."/>
            <person name="Lai Z."/>
            <person name="Le Paslier M.C."/>
            <person name="Lippi Y."/>
            <person name="Lorenzon L."/>
            <person name="Mandel J.R."/>
            <person name="Marage G."/>
            <person name="Marchand G."/>
            <person name="Marquand E."/>
            <person name="Bret-Mestries E."/>
            <person name="Morien E."/>
            <person name="Nambeesan S."/>
            <person name="Nguyen T."/>
            <person name="Pegot-Espagnet P."/>
            <person name="Pouilly N."/>
            <person name="Raftis F."/>
            <person name="Sallet E."/>
            <person name="Schiex T."/>
            <person name="Thomas J."/>
            <person name="Vandecasteele C."/>
            <person name="Vares D."/>
            <person name="Vear F."/>
            <person name="Vautrin S."/>
            <person name="Crespi M."/>
            <person name="Mangin B."/>
            <person name="Burke J.M."/>
            <person name="Salse J."/>
            <person name="Munos S."/>
            <person name="Vincourt P."/>
            <person name="Rieseberg L.H."/>
            <person name="Langlade N.B."/>
        </authorList>
    </citation>
    <scope>NUCLEOTIDE SEQUENCE [LARGE SCALE GENOMIC DNA]</scope>
    <source>
        <strain evidence="2">cv. SF193</strain>
    </source>
</reference>
<proteinExistence type="predicted"/>
<dbReference type="Proteomes" id="UP000215914">
    <property type="component" value="Chromosome 10"/>
</dbReference>
<organism evidence="1 2">
    <name type="scientific">Helianthus annuus</name>
    <name type="common">Common sunflower</name>
    <dbReference type="NCBI Taxonomy" id="4232"/>
    <lineage>
        <taxon>Eukaryota</taxon>
        <taxon>Viridiplantae</taxon>
        <taxon>Streptophyta</taxon>
        <taxon>Embryophyta</taxon>
        <taxon>Tracheophyta</taxon>
        <taxon>Spermatophyta</taxon>
        <taxon>Magnoliopsida</taxon>
        <taxon>eudicotyledons</taxon>
        <taxon>Gunneridae</taxon>
        <taxon>Pentapetalae</taxon>
        <taxon>asterids</taxon>
        <taxon>campanulids</taxon>
        <taxon>Asterales</taxon>
        <taxon>Asteraceae</taxon>
        <taxon>Asteroideae</taxon>
        <taxon>Heliantheae alliance</taxon>
        <taxon>Heliantheae</taxon>
        <taxon>Helianthus</taxon>
    </lineage>
</organism>
<accession>A0A251TKA8</accession>
<dbReference type="EMBL" id="CM007899">
    <property type="protein sequence ID" value="OTG11344.1"/>
    <property type="molecule type" value="Genomic_DNA"/>
</dbReference>
<evidence type="ECO:0000313" key="2">
    <source>
        <dbReference type="Proteomes" id="UP000215914"/>
    </source>
</evidence>
<dbReference type="AlphaFoldDB" id="A0A251TKA8"/>
<gene>
    <name evidence="1" type="ORF">HannXRQ_Chr10g0297681</name>
</gene>
<protein>
    <submittedName>
        <fullName evidence="1">Uncharacterized protein</fullName>
    </submittedName>
</protein>
<dbReference type="InParanoid" id="A0A251TKA8"/>
<evidence type="ECO:0000313" key="1">
    <source>
        <dbReference type="EMBL" id="OTG11344.1"/>
    </source>
</evidence>
<sequence>MRHNYYFLFSKLQRRLHLQAATSHLRRLPTPPSSSSAAPPPPKAFSLAYDYHQQRLRTTLYLLLNKVRKMDPVLNSIVAKNQACEVENSKIQLHDEHANLNNSFVKQASKDDGDKSVDIISYGAMFSLYKSNLQREFSEEDEGLRRSFQVGKCEAGIGILIGKMVM</sequence>
<name>A0A251TKA8_HELAN</name>
<keyword evidence="2" id="KW-1185">Reference proteome</keyword>